<feature type="transmembrane region" description="Helical" evidence="1">
    <location>
        <begin position="84"/>
        <end position="106"/>
    </location>
</feature>
<name>A0ABD5RAD1_9EURY</name>
<evidence type="ECO:0000313" key="2">
    <source>
        <dbReference type="EMBL" id="MFC5366989.1"/>
    </source>
</evidence>
<proteinExistence type="predicted"/>
<protein>
    <submittedName>
        <fullName evidence="2">Uncharacterized protein</fullName>
    </submittedName>
</protein>
<evidence type="ECO:0000256" key="1">
    <source>
        <dbReference type="SAM" id="Phobius"/>
    </source>
</evidence>
<keyword evidence="1" id="KW-0472">Membrane</keyword>
<feature type="transmembrane region" description="Helical" evidence="1">
    <location>
        <begin position="30"/>
        <end position="48"/>
    </location>
</feature>
<sequence length="128" mass="12299">MALLDSLAGVGYVGFVTFLGLLLAPDPTGIAPLGVVLGGGLVAVHALVRSDAPTQVLLATAGATLGLAILTTVGFAVAGAVIPASALVSALALVGVPPVGYVLVLASGVADREPGETAADDADDATEV</sequence>
<keyword evidence="1" id="KW-1133">Transmembrane helix</keyword>
<reference evidence="2 3" key="1">
    <citation type="journal article" date="2019" name="Int. J. Syst. Evol. Microbiol.">
        <title>The Global Catalogue of Microorganisms (GCM) 10K type strain sequencing project: providing services to taxonomists for standard genome sequencing and annotation.</title>
        <authorList>
            <consortium name="The Broad Institute Genomics Platform"/>
            <consortium name="The Broad Institute Genome Sequencing Center for Infectious Disease"/>
            <person name="Wu L."/>
            <person name="Ma J."/>
        </authorList>
    </citation>
    <scope>NUCLEOTIDE SEQUENCE [LARGE SCALE GENOMIC DNA]</scope>
    <source>
        <strain evidence="2 3">CGMCC 1.12237</strain>
    </source>
</reference>
<keyword evidence="3" id="KW-1185">Reference proteome</keyword>
<accession>A0ABD5RAD1</accession>
<gene>
    <name evidence="2" type="ORF">ACFPJ5_08555</name>
</gene>
<dbReference type="RefSeq" id="WP_227227681.1">
    <property type="nucleotide sequence ID" value="NZ_JAJCVJ010000001.1"/>
</dbReference>
<keyword evidence="1" id="KW-0812">Transmembrane</keyword>
<feature type="transmembrane region" description="Helical" evidence="1">
    <location>
        <begin position="55"/>
        <end position="78"/>
    </location>
</feature>
<organism evidence="2 3">
    <name type="scientific">Salinirubrum litoreum</name>
    <dbReference type="NCBI Taxonomy" id="1126234"/>
    <lineage>
        <taxon>Archaea</taxon>
        <taxon>Methanobacteriati</taxon>
        <taxon>Methanobacteriota</taxon>
        <taxon>Stenosarchaea group</taxon>
        <taxon>Halobacteria</taxon>
        <taxon>Halobacteriales</taxon>
        <taxon>Haloferacaceae</taxon>
        <taxon>Salinirubrum</taxon>
    </lineage>
</organism>
<dbReference type="EMBL" id="JBHSKX010000001">
    <property type="protein sequence ID" value="MFC5366989.1"/>
    <property type="molecule type" value="Genomic_DNA"/>
</dbReference>
<comment type="caution">
    <text evidence="2">The sequence shown here is derived from an EMBL/GenBank/DDBJ whole genome shotgun (WGS) entry which is preliminary data.</text>
</comment>
<feature type="transmembrane region" description="Helical" evidence="1">
    <location>
        <begin position="7"/>
        <end position="24"/>
    </location>
</feature>
<dbReference type="AlphaFoldDB" id="A0ABD5RAD1"/>
<dbReference type="Proteomes" id="UP001596201">
    <property type="component" value="Unassembled WGS sequence"/>
</dbReference>
<evidence type="ECO:0000313" key="3">
    <source>
        <dbReference type="Proteomes" id="UP001596201"/>
    </source>
</evidence>